<name>A0A382IBQ9_9ZZZZ</name>
<dbReference type="PANTHER" id="PTHR15020:SF11">
    <property type="entry name" value="OS06G0360300 PROTEIN"/>
    <property type="match status" value="1"/>
</dbReference>
<organism evidence="2">
    <name type="scientific">marine metagenome</name>
    <dbReference type="NCBI Taxonomy" id="408172"/>
    <lineage>
        <taxon>unclassified sequences</taxon>
        <taxon>metagenomes</taxon>
        <taxon>ecological metagenomes</taxon>
    </lineage>
</organism>
<gene>
    <name evidence="2" type="ORF">METZ01_LOCUS249659</name>
</gene>
<dbReference type="Gene3D" id="3.40.50.720">
    <property type="entry name" value="NAD(P)-binding Rossmann-like Domain"/>
    <property type="match status" value="1"/>
</dbReference>
<dbReference type="PANTHER" id="PTHR15020">
    <property type="entry name" value="FLAVIN REDUCTASE-RELATED"/>
    <property type="match status" value="1"/>
</dbReference>
<dbReference type="SUPFAM" id="SSF51735">
    <property type="entry name" value="NAD(P)-binding Rossmann-fold domains"/>
    <property type="match status" value="1"/>
</dbReference>
<dbReference type="EMBL" id="UINC01066272">
    <property type="protein sequence ID" value="SVB96805.1"/>
    <property type="molecule type" value="Genomic_DNA"/>
</dbReference>
<evidence type="ECO:0000259" key="1">
    <source>
        <dbReference type="Pfam" id="PF13460"/>
    </source>
</evidence>
<protein>
    <recommendedName>
        <fullName evidence="1">NAD(P)-binding domain-containing protein</fullName>
    </recommendedName>
</protein>
<sequence length="237" mass="26746">MNILVVGATGMTGRRLVEQLLGKNYKVRIIVRSSHKLPADIVENPNTTTIEASVLDLTDEEVTEHVKDCDAVVSCLGHVMDFKGIFGEPKKLCTDATRNLCNSLEKHSLPKPTKFILMNTVGVQNPDLEEKRNWFERGLLTLLHHTLPPHRDNETAAEYLHNTVGKENKSIEWCCVRPDSLINAEVSPYDITESPTTGIINGRPTARSNVAHFMTDLIENEELWNTWKFRMPVIMNS</sequence>
<evidence type="ECO:0000313" key="2">
    <source>
        <dbReference type="EMBL" id="SVB96805.1"/>
    </source>
</evidence>
<dbReference type="AlphaFoldDB" id="A0A382IBQ9"/>
<accession>A0A382IBQ9</accession>
<reference evidence="2" key="1">
    <citation type="submission" date="2018-05" db="EMBL/GenBank/DDBJ databases">
        <authorList>
            <person name="Lanie J.A."/>
            <person name="Ng W.-L."/>
            <person name="Kazmierczak K.M."/>
            <person name="Andrzejewski T.M."/>
            <person name="Davidsen T.M."/>
            <person name="Wayne K.J."/>
            <person name="Tettelin H."/>
            <person name="Glass J.I."/>
            <person name="Rusch D."/>
            <person name="Podicherti R."/>
            <person name="Tsui H.-C.T."/>
            <person name="Winkler M.E."/>
        </authorList>
    </citation>
    <scope>NUCLEOTIDE SEQUENCE</scope>
</reference>
<dbReference type="InterPro" id="IPR036291">
    <property type="entry name" value="NAD(P)-bd_dom_sf"/>
</dbReference>
<proteinExistence type="predicted"/>
<dbReference type="InterPro" id="IPR016040">
    <property type="entry name" value="NAD(P)-bd_dom"/>
</dbReference>
<feature type="non-terminal residue" evidence="2">
    <location>
        <position position="237"/>
    </location>
</feature>
<dbReference type="Pfam" id="PF13460">
    <property type="entry name" value="NAD_binding_10"/>
    <property type="match status" value="1"/>
</dbReference>
<feature type="domain" description="NAD(P)-binding" evidence="1">
    <location>
        <begin position="7"/>
        <end position="220"/>
    </location>
</feature>